<evidence type="ECO:0000313" key="4">
    <source>
        <dbReference type="Proteomes" id="UP000620591"/>
    </source>
</evidence>
<dbReference type="RefSeq" id="WP_187768481.1">
    <property type="nucleotide sequence ID" value="NZ_JACTVM010000001.1"/>
</dbReference>
<evidence type="ECO:0000256" key="2">
    <source>
        <dbReference type="SAM" id="SignalP"/>
    </source>
</evidence>
<organism evidence="3 4">
    <name type="scientific">Aeromicrobium senzhongii</name>
    <dbReference type="NCBI Taxonomy" id="2663859"/>
    <lineage>
        <taxon>Bacteria</taxon>
        <taxon>Bacillati</taxon>
        <taxon>Actinomycetota</taxon>
        <taxon>Actinomycetes</taxon>
        <taxon>Propionibacteriales</taxon>
        <taxon>Nocardioidaceae</taxon>
        <taxon>Aeromicrobium</taxon>
    </lineage>
</organism>
<proteinExistence type="predicted"/>
<name>A0A8I0JZC7_9ACTN</name>
<protein>
    <recommendedName>
        <fullName evidence="5">DUF4352 domain-containing protein</fullName>
    </recommendedName>
</protein>
<dbReference type="Proteomes" id="UP000620591">
    <property type="component" value="Unassembled WGS sequence"/>
</dbReference>
<feature type="region of interest" description="Disordered" evidence="1">
    <location>
        <begin position="18"/>
        <end position="45"/>
    </location>
</feature>
<sequence length="185" mass="19112">MRALAAAVLLFALTACSGGDTEESSDTQPGFDVPTGLTLSDPGTEKKVGESLAIGYPSAEDEAGTALALGVTKVVPAPRKDLSLYRIPAGMQPYYVRVMVGNRGPAEASFPEGLPWWLHVAGDTLIPATPTPGGFSKCAPPQVGRTMAAGTTAKGCLLFLVPRGTAVESVDFQPGGVATAVRWRP</sequence>
<feature type="signal peptide" evidence="2">
    <location>
        <begin position="1"/>
        <end position="17"/>
    </location>
</feature>
<reference evidence="3" key="1">
    <citation type="submission" date="2020-09" db="EMBL/GenBank/DDBJ databases">
        <title>Novel species in genus Aeromicrobium.</title>
        <authorList>
            <person name="Zhang G."/>
        </authorList>
    </citation>
    <scope>NUCLEOTIDE SEQUENCE</scope>
    <source>
        <strain evidence="3">Zg-636</strain>
    </source>
</reference>
<dbReference type="PROSITE" id="PS51257">
    <property type="entry name" value="PROKAR_LIPOPROTEIN"/>
    <property type="match status" value="1"/>
</dbReference>
<feature type="chain" id="PRO_5038483289" description="DUF4352 domain-containing protein" evidence="2">
    <location>
        <begin position="18"/>
        <end position="185"/>
    </location>
</feature>
<evidence type="ECO:0000313" key="3">
    <source>
        <dbReference type="EMBL" id="MBC9225156.1"/>
    </source>
</evidence>
<dbReference type="EMBL" id="JACTVM010000001">
    <property type="protein sequence ID" value="MBC9225156.1"/>
    <property type="molecule type" value="Genomic_DNA"/>
</dbReference>
<gene>
    <name evidence="3" type="ORF">IBG24_02365</name>
</gene>
<accession>A0A8I0JZC7</accession>
<dbReference type="AlphaFoldDB" id="A0A8I0JZC7"/>
<evidence type="ECO:0008006" key="5">
    <source>
        <dbReference type="Google" id="ProtNLM"/>
    </source>
</evidence>
<evidence type="ECO:0000256" key="1">
    <source>
        <dbReference type="SAM" id="MobiDB-lite"/>
    </source>
</evidence>
<comment type="caution">
    <text evidence="3">The sequence shown here is derived from an EMBL/GenBank/DDBJ whole genome shotgun (WGS) entry which is preliminary data.</text>
</comment>
<keyword evidence="2" id="KW-0732">Signal</keyword>